<name>A0ABU0CTY8_9BACI</name>
<dbReference type="Gene3D" id="1.10.530.10">
    <property type="match status" value="1"/>
</dbReference>
<keyword evidence="4" id="KW-1185">Reference proteome</keyword>
<dbReference type="CDD" id="cd00254">
    <property type="entry name" value="LT-like"/>
    <property type="match status" value="1"/>
</dbReference>
<protein>
    <recommendedName>
        <fullName evidence="2">Transglycosylase SLT domain-containing protein</fullName>
    </recommendedName>
</protein>
<dbReference type="EMBL" id="JAUSUQ010000007">
    <property type="protein sequence ID" value="MDQ0339349.1"/>
    <property type="molecule type" value="Genomic_DNA"/>
</dbReference>
<dbReference type="InterPro" id="IPR008258">
    <property type="entry name" value="Transglycosylase_SLT_dom_1"/>
</dbReference>
<dbReference type="Proteomes" id="UP001232445">
    <property type="component" value="Unassembled WGS sequence"/>
</dbReference>
<evidence type="ECO:0000313" key="4">
    <source>
        <dbReference type="Proteomes" id="UP001232445"/>
    </source>
</evidence>
<evidence type="ECO:0000256" key="1">
    <source>
        <dbReference type="ARBA" id="ARBA00007734"/>
    </source>
</evidence>
<dbReference type="PANTHER" id="PTHR37423">
    <property type="entry name" value="SOLUBLE LYTIC MUREIN TRANSGLYCOSYLASE-RELATED"/>
    <property type="match status" value="1"/>
</dbReference>
<dbReference type="PANTHER" id="PTHR37423:SF2">
    <property type="entry name" value="MEMBRANE-BOUND LYTIC MUREIN TRANSGLYCOSYLASE C"/>
    <property type="match status" value="1"/>
</dbReference>
<evidence type="ECO:0000313" key="3">
    <source>
        <dbReference type="EMBL" id="MDQ0339349.1"/>
    </source>
</evidence>
<dbReference type="RefSeq" id="WP_307339195.1">
    <property type="nucleotide sequence ID" value="NZ_JAUSUQ010000007.1"/>
</dbReference>
<dbReference type="InterPro" id="IPR000189">
    <property type="entry name" value="Transglyc_AS"/>
</dbReference>
<feature type="domain" description="Transglycosylase SLT" evidence="2">
    <location>
        <begin position="136"/>
        <end position="244"/>
    </location>
</feature>
<gene>
    <name evidence="3" type="ORF">J2S00_002136</name>
</gene>
<organism evidence="3 4">
    <name type="scientific">Caldalkalibacillus uzonensis</name>
    <dbReference type="NCBI Taxonomy" id="353224"/>
    <lineage>
        <taxon>Bacteria</taxon>
        <taxon>Bacillati</taxon>
        <taxon>Bacillota</taxon>
        <taxon>Bacilli</taxon>
        <taxon>Bacillales</taxon>
        <taxon>Bacillaceae</taxon>
        <taxon>Caldalkalibacillus</taxon>
    </lineage>
</organism>
<accession>A0ABU0CTY8</accession>
<dbReference type="Pfam" id="PF01464">
    <property type="entry name" value="SLT"/>
    <property type="match status" value="1"/>
</dbReference>
<proteinExistence type="inferred from homology"/>
<dbReference type="SUPFAM" id="SSF53955">
    <property type="entry name" value="Lysozyme-like"/>
    <property type="match status" value="1"/>
</dbReference>
<comment type="similarity">
    <text evidence="1">Belongs to the transglycosylase Slt family.</text>
</comment>
<evidence type="ECO:0000259" key="2">
    <source>
        <dbReference type="Pfam" id="PF01464"/>
    </source>
</evidence>
<dbReference type="InterPro" id="IPR023346">
    <property type="entry name" value="Lysozyme-like_dom_sf"/>
</dbReference>
<dbReference type="PROSITE" id="PS00922">
    <property type="entry name" value="TRANSGLYCOSYLASE"/>
    <property type="match status" value="1"/>
</dbReference>
<comment type="caution">
    <text evidence="3">The sequence shown here is derived from an EMBL/GenBank/DDBJ whole genome shotgun (WGS) entry which is preliminary data.</text>
</comment>
<reference evidence="3 4" key="1">
    <citation type="submission" date="2023-07" db="EMBL/GenBank/DDBJ databases">
        <title>Genomic Encyclopedia of Type Strains, Phase IV (KMG-IV): sequencing the most valuable type-strain genomes for metagenomic binning, comparative biology and taxonomic classification.</title>
        <authorList>
            <person name="Goeker M."/>
        </authorList>
    </citation>
    <scope>NUCLEOTIDE SEQUENCE [LARGE SCALE GENOMIC DNA]</scope>
    <source>
        <strain evidence="3 4">DSM 17740</strain>
    </source>
</reference>
<sequence length="259" mass="28964">MNSPFWQPLLELQLLRQIHPQRESPKEIGDVHTINLHTHFARVFEQYLQEQPSSILMDAGVEPAFYGSAPGFPVLNAGHMGSAGEWLTASTHSFHSNSKPAARAADMYAQQVPDKPVGLNQPLQWLRKGAETFTTYIEQAAERFKVDPLLIAAVIHRESNFNPRAKSRAGAMGLMQLMPGTAREMGVQNPYDPAQNIDGGARYLRRMLDRYNGDIRLALAAYNAGPGNVDKYGGIPPFRETQNYVHNVLHTYQQLKQTV</sequence>